<reference evidence="2 3" key="1">
    <citation type="journal article" date="2015" name="Nature">
        <title>rRNA introns, odd ribosomes, and small enigmatic genomes across a large radiation of phyla.</title>
        <authorList>
            <person name="Brown C.T."/>
            <person name="Hug L.A."/>
            <person name="Thomas B.C."/>
            <person name="Sharon I."/>
            <person name="Castelle C.J."/>
            <person name="Singh A."/>
            <person name="Wilkins M.J."/>
            <person name="Williams K.H."/>
            <person name="Banfield J.F."/>
        </authorList>
    </citation>
    <scope>NUCLEOTIDE SEQUENCE [LARGE SCALE GENOMIC DNA]</scope>
</reference>
<comment type="caution">
    <text evidence="2">The sequence shown here is derived from an EMBL/GenBank/DDBJ whole genome shotgun (WGS) entry which is preliminary data.</text>
</comment>
<gene>
    <name evidence="2" type="ORF">UV06_C0003G0051</name>
</gene>
<evidence type="ECO:0000313" key="3">
    <source>
        <dbReference type="Proteomes" id="UP000033854"/>
    </source>
</evidence>
<protein>
    <submittedName>
        <fullName evidence="2">Uncharacterized protein</fullName>
    </submittedName>
</protein>
<keyword evidence="1" id="KW-0812">Transmembrane</keyword>
<name>A0A0G0Z2N6_9BACT</name>
<dbReference type="Proteomes" id="UP000033854">
    <property type="component" value="Unassembled WGS sequence"/>
</dbReference>
<evidence type="ECO:0000256" key="1">
    <source>
        <dbReference type="SAM" id="Phobius"/>
    </source>
</evidence>
<proteinExistence type="predicted"/>
<organism evidence="2 3">
    <name type="scientific">Candidatus Collierbacteria bacterium GW2011_GWA2_42_17</name>
    <dbReference type="NCBI Taxonomy" id="1618378"/>
    <lineage>
        <taxon>Bacteria</taxon>
        <taxon>Candidatus Collieribacteriota</taxon>
    </lineage>
</organism>
<evidence type="ECO:0000313" key="2">
    <source>
        <dbReference type="EMBL" id="KKS43050.1"/>
    </source>
</evidence>
<sequence>MTKRGLWIVIAILALILFCIASIFVGKALFGIYQQLLLNSAPIPVAVQTCDPVPVPVAPVAVCDPSSVPFNDMGELDPYVVTTIEGPAIYEWWTGGSNEGVQRVDVGEKITIHGVKGHWWTLPNQAGLDCAWDLHVGNYGAKPQHEGKTYNQLVVPPPAEFLK</sequence>
<dbReference type="EMBL" id="LCDA01000003">
    <property type="protein sequence ID" value="KKS43050.1"/>
    <property type="molecule type" value="Genomic_DNA"/>
</dbReference>
<accession>A0A0G0Z2N6</accession>
<keyword evidence="1" id="KW-1133">Transmembrane helix</keyword>
<feature type="transmembrane region" description="Helical" evidence="1">
    <location>
        <begin position="6"/>
        <end position="30"/>
    </location>
</feature>
<dbReference type="AlphaFoldDB" id="A0A0G0Z2N6"/>
<keyword evidence="1" id="KW-0472">Membrane</keyword>